<evidence type="ECO:0000259" key="4">
    <source>
        <dbReference type="PROSITE" id="PS50995"/>
    </source>
</evidence>
<dbReference type="AlphaFoldDB" id="A0A512DXP6"/>
<feature type="domain" description="HTH marR-type" evidence="4">
    <location>
        <begin position="2"/>
        <end position="134"/>
    </location>
</feature>
<dbReference type="InterPro" id="IPR023187">
    <property type="entry name" value="Tscrpt_reg_MarR-type_CS"/>
</dbReference>
<evidence type="ECO:0000256" key="2">
    <source>
        <dbReference type="ARBA" id="ARBA00023125"/>
    </source>
</evidence>
<evidence type="ECO:0000256" key="1">
    <source>
        <dbReference type="ARBA" id="ARBA00023015"/>
    </source>
</evidence>
<dbReference type="InterPro" id="IPR000835">
    <property type="entry name" value="HTH_MarR-typ"/>
</dbReference>
<sequence length="136" mass="15349">MQDQLAYLIASVNRRLEEELADQLRAEGMPIEQMRILTALADGAGLPMGDLATIVLVEGPTLTKIVDRMVTNSLVYRSPDAKDRRRILIFMTPRGKATYERIRGIAADQQSRLLERLQGQQYEQLKGLLESLSARH</sequence>
<gene>
    <name evidence="5" type="ORF">SAE02_53870</name>
</gene>
<organism evidence="5 6">
    <name type="scientific">Skermanella aerolata</name>
    <dbReference type="NCBI Taxonomy" id="393310"/>
    <lineage>
        <taxon>Bacteria</taxon>
        <taxon>Pseudomonadati</taxon>
        <taxon>Pseudomonadota</taxon>
        <taxon>Alphaproteobacteria</taxon>
        <taxon>Rhodospirillales</taxon>
        <taxon>Azospirillaceae</taxon>
        <taxon>Skermanella</taxon>
    </lineage>
</organism>
<dbReference type="PANTHER" id="PTHR42756">
    <property type="entry name" value="TRANSCRIPTIONAL REGULATOR, MARR"/>
    <property type="match status" value="1"/>
</dbReference>
<dbReference type="InterPro" id="IPR036388">
    <property type="entry name" value="WH-like_DNA-bd_sf"/>
</dbReference>
<dbReference type="PROSITE" id="PS01117">
    <property type="entry name" value="HTH_MARR_1"/>
    <property type="match status" value="1"/>
</dbReference>
<dbReference type="PROSITE" id="PS50995">
    <property type="entry name" value="HTH_MARR_2"/>
    <property type="match status" value="1"/>
</dbReference>
<dbReference type="EMBL" id="BJYZ01000026">
    <property type="protein sequence ID" value="GEO41239.1"/>
    <property type="molecule type" value="Genomic_DNA"/>
</dbReference>
<proteinExistence type="predicted"/>
<dbReference type="OrthoDB" id="582199at2"/>
<evidence type="ECO:0000313" key="6">
    <source>
        <dbReference type="Proteomes" id="UP000321523"/>
    </source>
</evidence>
<keyword evidence="2" id="KW-0238">DNA-binding</keyword>
<dbReference type="Proteomes" id="UP000321523">
    <property type="component" value="Unassembled WGS sequence"/>
</dbReference>
<keyword evidence="6" id="KW-1185">Reference proteome</keyword>
<keyword evidence="3" id="KW-0804">Transcription</keyword>
<dbReference type="GO" id="GO:0003677">
    <property type="term" value="F:DNA binding"/>
    <property type="evidence" value="ECO:0007669"/>
    <property type="project" value="UniProtKB-KW"/>
</dbReference>
<keyword evidence="1" id="KW-0805">Transcription regulation</keyword>
<evidence type="ECO:0000313" key="5">
    <source>
        <dbReference type="EMBL" id="GEO41239.1"/>
    </source>
</evidence>
<dbReference type="Pfam" id="PF12802">
    <property type="entry name" value="MarR_2"/>
    <property type="match status" value="1"/>
</dbReference>
<dbReference type="SMART" id="SM00347">
    <property type="entry name" value="HTH_MARR"/>
    <property type="match status" value="1"/>
</dbReference>
<dbReference type="PANTHER" id="PTHR42756:SF1">
    <property type="entry name" value="TRANSCRIPTIONAL REPRESSOR OF EMRAB OPERON"/>
    <property type="match status" value="1"/>
</dbReference>
<dbReference type="GO" id="GO:0003700">
    <property type="term" value="F:DNA-binding transcription factor activity"/>
    <property type="evidence" value="ECO:0007669"/>
    <property type="project" value="InterPro"/>
</dbReference>
<evidence type="ECO:0000256" key="3">
    <source>
        <dbReference type="ARBA" id="ARBA00023163"/>
    </source>
</evidence>
<protein>
    <submittedName>
        <fullName evidence="5">MarR family transcriptional regulator</fullName>
    </submittedName>
</protein>
<dbReference type="InterPro" id="IPR036390">
    <property type="entry name" value="WH_DNA-bd_sf"/>
</dbReference>
<dbReference type="Gene3D" id="1.10.10.10">
    <property type="entry name" value="Winged helix-like DNA-binding domain superfamily/Winged helix DNA-binding domain"/>
    <property type="match status" value="1"/>
</dbReference>
<accession>A0A512DXP6</accession>
<name>A0A512DXP6_9PROT</name>
<comment type="caution">
    <text evidence="5">The sequence shown here is derived from an EMBL/GenBank/DDBJ whole genome shotgun (WGS) entry which is preliminary data.</text>
</comment>
<reference evidence="5 6" key="1">
    <citation type="submission" date="2019-07" db="EMBL/GenBank/DDBJ databases">
        <title>Whole genome shotgun sequence of Skermanella aerolata NBRC 106429.</title>
        <authorList>
            <person name="Hosoyama A."/>
            <person name="Uohara A."/>
            <person name="Ohji S."/>
            <person name="Ichikawa N."/>
        </authorList>
    </citation>
    <scope>NUCLEOTIDE SEQUENCE [LARGE SCALE GENOMIC DNA]</scope>
    <source>
        <strain evidence="5 6">NBRC 106429</strain>
    </source>
</reference>
<dbReference type="SUPFAM" id="SSF46785">
    <property type="entry name" value="Winged helix' DNA-binding domain"/>
    <property type="match status" value="1"/>
</dbReference>